<dbReference type="HOGENOM" id="CLU_2097153_0_0_1"/>
<dbReference type="Proteomes" id="UP000053593">
    <property type="component" value="Unassembled WGS sequence"/>
</dbReference>
<protein>
    <submittedName>
        <fullName evidence="1">Uncharacterized protein</fullName>
    </submittedName>
</protein>
<proteinExistence type="predicted"/>
<evidence type="ECO:0000313" key="1">
    <source>
        <dbReference type="EMBL" id="KIK56824.1"/>
    </source>
</evidence>
<evidence type="ECO:0000313" key="2">
    <source>
        <dbReference type="Proteomes" id="UP000053593"/>
    </source>
</evidence>
<dbReference type="AlphaFoldDB" id="A0A0D0C393"/>
<gene>
    <name evidence="1" type="ORF">GYMLUDRAFT_61833</name>
</gene>
<reference evidence="1 2" key="1">
    <citation type="submission" date="2014-04" db="EMBL/GenBank/DDBJ databases">
        <title>Evolutionary Origins and Diversification of the Mycorrhizal Mutualists.</title>
        <authorList>
            <consortium name="DOE Joint Genome Institute"/>
            <consortium name="Mycorrhizal Genomics Consortium"/>
            <person name="Kohler A."/>
            <person name="Kuo A."/>
            <person name="Nagy L.G."/>
            <person name="Floudas D."/>
            <person name="Copeland A."/>
            <person name="Barry K.W."/>
            <person name="Cichocki N."/>
            <person name="Veneault-Fourrey C."/>
            <person name="LaButti K."/>
            <person name="Lindquist E.A."/>
            <person name="Lipzen A."/>
            <person name="Lundell T."/>
            <person name="Morin E."/>
            <person name="Murat C."/>
            <person name="Riley R."/>
            <person name="Ohm R."/>
            <person name="Sun H."/>
            <person name="Tunlid A."/>
            <person name="Henrissat B."/>
            <person name="Grigoriev I.V."/>
            <person name="Hibbett D.S."/>
            <person name="Martin F."/>
        </authorList>
    </citation>
    <scope>NUCLEOTIDE SEQUENCE [LARGE SCALE GENOMIC DNA]</scope>
    <source>
        <strain evidence="1 2">FD-317 M1</strain>
    </source>
</reference>
<name>A0A0D0C393_9AGAR</name>
<sequence length="116" mass="13352">MTEVQVTLELVQEDEDCAQQSSINVHKTQAGKFVKMGLDLEDAQYKLRNELQEYIKKDATAQQSLTLLDHWAVLRKSITVFEELHLAHMPALFQFLIDCKEDVFDSDNNNPEDAKL</sequence>
<dbReference type="EMBL" id="KN834795">
    <property type="protein sequence ID" value="KIK56824.1"/>
    <property type="molecule type" value="Genomic_DNA"/>
</dbReference>
<organism evidence="1 2">
    <name type="scientific">Collybiopsis luxurians FD-317 M1</name>
    <dbReference type="NCBI Taxonomy" id="944289"/>
    <lineage>
        <taxon>Eukaryota</taxon>
        <taxon>Fungi</taxon>
        <taxon>Dikarya</taxon>
        <taxon>Basidiomycota</taxon>
        <taxon>Agaricomycotina</taxon>
        <taxon>Agaricomycetes</taxon>
        <taxon>Agaricomycetidae</taxon>
        <taxon>Agaricales</taxon>
        <taxon>Marasmiineae</taxon>
        <taxon>Omphalotaceae</taxon>
        <taxon>Collybiopsis</taxon>
        <taxon>Collybiopsis luxurians</taxon>
    </lineage>
</organism>
<accession>A0A0D0C393</accession>
<keyword evidence="2" id="KW-1185">Reference proteome</keyword>